<dbReference type="CDD" id="cd07722">
    <property type="entry name" value="LACTB2-like_MBL-fold"/>
    <property type="match status" value="1"/>
</dbReference>
<dbReference type="GO" id="GO:0004521">
    <property type="term" value="F:RNA endonuclease activity"/>
    <property type="evidence" value="ECO:0007669"/>
    <property type="project" value="TreeGrafter"/>
</dbReference>
<evidence type="ECO:0000256" key="2">
    <source>
        <dbReference type="ARBA" id="ARBA00022723"/>
    </source>
</evidence>
<evidence type="ECO:0000313" key="7">
    <source>
        <dbReference type="Proteomes" id="UP001347796"/>
    </source>
</evidence>
<dbReference type="PANTHER" id="PTHR23131">
    <property type="entry name" value="ENDORIBONUCLEASE LACTB2"/>
    <property type="match status" value="1"/>
</dbReference>
<name>A0AAN8G8C9_PATCE</name>
<dbReference type="GO" id="GO:0005759">
    <property type="term" value="C:mitochondrial matrix"/>
    <property type="evidence" value="ECO:0007669"/>
    <property type="project" value="TreeGrafter"/>
</dbReference>
<dbReference type="InterPro" id="IPR047921">
    <property type="entry name" value="LACTB2-like_MBL-fold"/>
</dbReference>
<comment type="caution">
    <text evidence="6">The sequence shown here is derived from an EMBL/GenBank/DDBJ whole genome shotgun (WGS) entry which is preliminary data.</text>
</comment>
<reference evidence="6 7" key="1">
    <citation type="submission" date="2024-01" db="EMBL/GenBank/DDBJ databases">
        <title>The genome of the rayed Mediterranean limpet Patella caerulea (Linnaeus, 1758).</title>
        <authorList>
            <person name="Anh-Thu Weber A."/>
            <person name="Halstead-Nussloch G."/>
        </authorList>
    </citation>
    <scope>NUCLEOTIDE SEQUENCE [LARGE SCALE GENOMIC DNA]</scope>
    <source>
        <strain evidence="6">AATW-2023a</strain>
        <tissue evidence="6">Whole specimen</tissue>
    </source>
</reference>
<organism evidence="6 7">
    <name type="scientific">Patella caerulea</name>
    <name type="common">Rayed Mediterranean limpet</name>
    <dbReference type="NCBI Taxonomy" id="87958"/>
    <lineage>
        <taxon>Eukaryota</taxon>
        <taxon>Metazoa</taxon>
        <taxon>Spiralia</taxon>
        <taxon>Lophotrochozoa</taxon>
        <taxon>Mollusca</taxon>
        <taxon>Gastropoda</taxon>
        <taxon>Patellogastropoda</taxon>
        <taxon>Patelloidea</taxon>
        <taxon>Patellidae</taxon>
        <taxon>Patella</taxon>
    </lineage>
</organism>
<keyword evidence="7" id="KW-1185">Reference proteome</keyword>
<accession>A0AAN8G8C9</accession>
<dbReference type="Pfam" id="PF00753">
    <property type="entry name" value="Lactamase_B"/>
    <property type="match status" value="1"/>
</dbReference>
<feature type="domain" description="Metallo-beta-lactamase" evidence="5">
    <location>
        <begin position="32"/>
        <end position="198"/>
    </location>
</feature>
<dbReference type="EMBL" id="JAZGQO010000018">
    <property type="protein sequence ID" value="KAK6167665.1"/>
    <property type="molecule type" value="Genomic_DNA"/>
</dbReference>
<dbReference type="GO" id="GO:0003727">
    <property type="term" value="F:single-stranded RNA binding"/>
    <property type="evidence" value="ECO:0007669"/>
    <property type="project" value="TreeGrafter"/>
</dbReference>
<evidence type="ECO:0000313" key="6">
    <source>
        <dbReference type="EMBL" id="KAK6167665.1"/>
    </source>
</evidence>
<dbReference type="GO" id="GO:0046872">
    <property type="term" value="F:metal ion binding"/>
    <property type="evidence" value="ECO:0007669"/>
    <property type="project" value="UniProtKB-KW"/>
</dbReference>
<dbReference type="Proteomes" id="UP001347796">
    <property type="component" value="Unassembled WGS sequence"/>
</dbReference>
<protein>
    <recommendedName>
        <fullName evidence="5">Metallo-beta-lactamase domain-containing protein</fullName>
    </recommendedName>
</protein>
<dbReference type="InterPro" id="IPR001279">
    <property type="entry name" value="Metallo-B-lactamas"/>
</dbReference>
<dbReference type="Pfam" id="PF17778">
    <property type="entry name" value="WHD_BLACT"/>
    <property type="match status" value="1"/>
</dbReference>
<keyword evidence="3" id="KW-0378">Hydrolase</keyword>
<dbReference type="InterPro" id="IPR036866">
    <property type="entry name" value="RibonucZ/Hydroxyglut_hydro"/>
</dbReference>
<dbReference type="InterPro" id="IPR036388">
    <property type="entry name" value="WH-like_DNA-bd_sf"/>
</dbReference>
<dbReference type="SUPFAM" id="SSF56281">
    <property type="entry name" value="Metallo-hydrolase/oxidoreductase"/>
    <property type="match status" value="1"/>
</dbReference>
<evidence type="ECO:0000256" key="3">
    <source>
        <dbReference type="ARBA" id="ARBA00022801"/>
    </source>
</evidence>
<keyword evidence="2" id="KW-0479">Metal-binding</keyword>
<dbReference type="GO" id="GO:0016787">
    <property type="term" value="F:hydrolase activity"/>
    <property type="evidence" value="ECO:0007669"/>
    <property type="project" value="UniProtKB-KW"/>
</dbReference>
<gene>
    <name evidence="6" type="ORF">SNE40_021637</name>
</gene>
<dbReference type="Gene3D" id="1.10.10.10">
    <property type="entry name" value="Winged helix-like DNA-binding domain superfamily/Winged helix DNA-binding domain"/>
    <property type="match status" value="1"/>
</dbReference>
<evidence type="ECO:0000259" key="5">
    <source>
        <dbReference type="SMART" id="SM00849"/>
    </source>
</evidence>
<dbReference type="PANTHER" id="PTHR23131:SF0">
    <property type="entry name" value="ENDORIBONUCLEASE LACTB2"/>
    <property type="match status" value="1"/>
</dbReference>
<dbReference type="SMART" id="SM00849">
    <property type="entry name" value="Lactamase_B"/>
    <property type="match status" value="1"/>
</dbReference>
<comment type="similarity">
    <text evidence="1">Belongs to the metallo-beta-lactamase superfamily. Glyoxalase II family.</text>
</comment>
<evidence type="ECO:0000256" key="1">
    <source>
        <dbReference type="ARBA" id="ARBA00006759"/>
    </source>
</evidence>
<dbReference type="FunFam" id="3.60.15.10:FF:000017">
    <property type="entry name" value="Lactamase beta 2"/>
    <property type="match status" value="1"/>
</dbReference>
<evidence type="ECO:0000256" key="4">
    <source>
        <dbReference type="ARBA" id="ARBA00022833"/>
    </source>
</evidence>
<dbReference type="Gene3D" id="3.60.15.10">
    <property type="entry name" value="Ribonuclease Z/Hydroxyacylglutathione hydrolase-like"/>
    <property type="match status" value="1"/>
</dbReference>
<dbReference type="InterPro" id="IPR050662">
    <property type="entry name" value="Sec-metab_biosynth-thioest"/>
</dbReference>
<proteinExistence type="inferred from homology"/>
<sequence length="286" mass="31966">MAAPNVMLKVERLSSRVLRILGCNPSPMTLQGTNSYLVGTGQRRILIDTTNPGKDEYIKLLKSTLEGNNTSLQEIVITHFHIDHVGAIPDVCQNVLHGREIKVSKMKKPVGDEVDIGLDYTFIEHNHTFHTEGATLRALYNPGHTNDHMIFYLEEEKSVFSGDTVMNGSSTTVKNLIEYMKSLQDILNLKPVRIYPGHGPVIEDGVKATTDYINHRIAREKQILEYLQECKGDPRTVMDIVKTIYVGVPEVLHGKAAENVDQHLVKLQAEGKVVSEDGKGWIVKES</sequence>
<dbReference type="AlphaFoldDB" id="A0AAN8G8C9"/>
<dbReference type="InterPro" id="IPR041516">
    <property type="entry name" value="LACTB2_WH"/>
</dbReference>
<keyword evidence="4" id="KW-0862">Zinc</keyword>